<name>B3E5A4_TRIL1</name>
<dbReference type="InterPro" id="IPR029052">
    <property type="entry name" value="Metallo-depent_PP-like"/>
</dbReference>
<organism evidence="5 6">
    <name type="scientific">Trichlorobacter lovleyi (strain ATCC BAA-1151 / DSM 17278 / SZ)</name>
    <name type="common">Geobacter lovleyi</name>
    <dbReference type="NCBI Taxonomy" id="398767"/>
    <lineage>
        <taxon>Bacteria</taxon>
        <taxon>Pseudomonadati</taxon>
        <taxon>Thermodesulfobacteriota</taxon>
        <taxon>Desulfuromonadia</taxon>
        <taxon>Geobacterales</taxon>
        <taxon>Geobacteraceae</taxon>
        <taxon>Trichlorobacter</taxon>
    </lineage>
</organism>
<evidence type="ECO:0000256" key="1">
    <source>
        <dbReference type="ARBA" id="ARBA00022729"/>
    </source>
</evidence>
<dbReference type="PROSITE" id="PS51257">
    <property type="entry name" value="PROKAR_LIPOPROTEIN"/>
    <property type="match status" value="1"/>
</dbReference>
<dbReference type="AlphaFoldDB" id="B3E5A4"/>
<keyword evidence="2" id="KW-0547">Nucleotide-binding</keyword>
<gene>
    <name evidence="5" type="ordered locus">Glov_2375</name>
</gene>
<dbReference type="GO" id="GO:0000166">
    <property type="term" value="F:nucleotide binding"/>
    <property type="evidence" value="ECO:0007669"/>
    <property type="project" value="UniProtKB-KW"/>
</dbReference>
<feature type="chain" id="PRO_5005122790" evidence="2">
    <location>
        <begin position="29"/>
        <end position="581"/>
    </location>
</feature>
<evidence type="ECO:0000259" key="3">
    <source>
        <dbReference type="Pfam" id="PF00149"/>
    </source>
</evidence>
<feature type="domain" description="5'-Nucleotidase C-terminal" evidence="4">
    <location>
        <begin position="388"/>
        <end position="534"/>
    </location>
</feature>
<feature type="domain" description="Calcineurin-like phosphoesterase" evidence="3">
    <location>
        <begin position="37"/>
        <end position="252"/>
    </location>
</feature>
<dbReference type="HOGENOM" id="CLU_005854_7_1_7"/>
<accession>B3E5A4</accession>
<dbReference type="PANTHER" id="PTHR11575:SF24">
    <property type="entry name" value="5'-NUCLEOTIDASE"/>
    <property type="match status" value="1"/>
</dbReference>
<dbReference type="PRINTS" id="PR01607">
    <property type="entry name" value="APYRASEFAMLY"/>
</dbReference>
<keyword evidence="1 2" id="KW-0732">Signal</keyword>
<sequence length="581" mass="61801">MRTVQNRLRTFVQALAAFVLIMVVSACSTPPAHFSLTLLHLNDTHSHLEAVPVTLEIDGVGSTTAELGGFARIKTVLDRMRASEPDLLLLHGGDALQGTLYFTLFNGGLEFDFLNLLGLDAMTFGNHEFDRGTAPIPGWIKRSRFPWLSANIDFSAEPAIAPLVKPYLIKTVAGEKVAIIGVTTETTPQTTHDVGRVRFNDAVASTRRQVAALTAQGINKIILLSHLGYQQDLQLASQVAGVDLIIGGHSHSLLGDTTRLAVVGLVPDGAYPTELAALDGRPVLVAQAWQWGHLLGRLNVQFDRAGVVSGYSAKQVIPVGERFSRDGTSVSPESSQYQAIVNVLAQSGTAQIVAEDPAVLAALAPYQRQLAQFHTAVVARAVEDLKRGVNSGPGPLVADAMLGALPNAQVALLNYGGVRKSLLSGMISEGDLLEVMPFADTLVLIDLNGSELQAALEGNIDFLIAKYGLKQPVMPYVAGIRFNVQLSAPRGSRVTALTVRDSRGNFQPVEPAALYRTVVNTFVAGGGDGFAAVKNAAGFRSDSGIIDSDAFREYLKKLGTVSNSDEQRITILQSAGGAGQP</sequence>
<dbReference type="SUPFAM" id="SSF55816">
    <property type="entry name" value="5'-nucleotidase (syn. UDP-sugar hydrolase), C-terminal domain"/>
    <property type="match status" value="1"/>
</dbReference>
<proteinExistence type="inferred from homology"/>
<dbReference type="InterPro" id="IPR006179">
    <property type="entry name" value="5_nucleotidase/apyrase"/>
</dbReference>
<dbReference type="Proteomes" id="UP000002420">
    <property type="component" value="Chromosome"/>
</dbReference>
<dbReference type="InterPro" id="IPR004843">
    <property type="entry name" value="Calcineurin-like_PHP"/>
</dbReference>
<dbReference type="GO" id="GO:0009166">
    <property type="term" value="P:nucleotide catabolic process"/>
    <property type="evidence" value="ECO:0007669"/>
    <property type="project" value="InterPro"/>
</dbReference>
<dbReference type="Gene3D" id="3.90.780.10">
    <property type="entry name" value="5'-Nucleotidase, C-terminal domain"/>
    <property type="match status" value="1"/>
</dbReference>
<dbReference type="RefSeq" id="WP_012470424.1">
    <property type="nucleotide sequence ID" value="NC_010814.1"/>
</dbReference>
<dbReference type="GO" id="GO:0008253">
    <property type="term" value="F:5'-nucleotidase activity"/>
    <property type="evidence" value="ECO:0007669"/>
    <property type="project" value="TreeGrafter"/>
</dbReference>
<feature type="signal peptide" evidence="2">
    <location>
        <begin position="1"/>
        <end position="28"/>
    </location>
</feature>
<dbReference type="GO" id="GO:0008768">
    <property type="term" value="F:UDP-sugar diphosphatase activity"/>
    <property type="evidence" value="ECO:0007669"/>
    <property type="project" value="TreeGrafter"/>
</dbReference>
<dbReference type="GO" id="GO:0030288">
    <property type="term" value="C:outer membrane-bounded periplasmic space"/>
    <property type="evidence" value="ECO:0007669"/>
    <property type="project" value="TreeGrafter"/>
</dbReference>
<dbReference type="Pfam" id="PF00149">
    <property type="entry name" value="Metallophos"/>
    <property type="match status" value="1"/>
</dbReference>
<dbReference type="OrthoDB" id="9803927at2"/>
<reference evidence="5 6" key="1">
    <citation type="submission" date="2008-05" db="EMBL/GenBank/DDBJ databases">
        <title>Complete sequence of chromosome of Geobacter lovleyi SZ.</title>
        <authorList>
            <consortium name="US DOE Joint Genome Institute"/>
            <person name="Lucas S."/>
            <person name="Copeland A."/>
            <person name="Lapidus A."/>
            <person name="Glavina del Rio T."/>
            <person name="Dalin E."/>
            <person name="Tice H."/>
            <person name="Bruce D."/>
            <person name="Goodwin L."/>
            <person name="Pitluck S."/>
            <person name="Chertkov O."/>
            <person name="Meincke L."/>
            <person name="Brettin T."/>
            <person name="Detter J.C."/>
            <person name="Han C."/>
            <person name="Tapia R."/>
            <person name="Kuske C.R."/>
            <person name="Schmutz J."/>
            <person name="Larimer F."/>
            <person name="Land M."/>
            <person name="Hauser L."/>
            <person name="Kyrpides N."/>
            <person name="Mikhailova N."/>
            <person name="Sung Y."/>
            <person name="Fletcher K.E."/>
            <person name="Ritalahti K.M."/>
            <person name="Loeffler F.E."/>
            <person name="Richardson P."/>
        </authorList>
    </citation>
    <scope>NUCLEOTIDE SEQUENCE [LARGE SCALE GENOMIC DNA]</scope>
    <source>
        <strain evidence="6">ATCC BAA-1151 / DSM 17278 / SZ</strain>
    </source>
</reference>
<evidence type="ECO:0000313" key="6">
    <source>
        <dbReference type="Proteomes" id="UP000002420"/>
    </source>
</evidence>
<comment type="similarity">
    <text evidence="2">Belongs to the 5'-nucleotidase family.</text>
</comment>
<dbReference type="Gene3D" id="3.60.21.10">
    <property type="match status" value="1"/>
</dbReference>
<dbReference type="KEGG" id="glo:Glov_2375"/>
<dbReference type="Pfam" id="PF02872">
    <property type="entry name" value="5_nucleotid_C"/>
    <property type="match status" value="1"/>
</dbReference>
<dbReference type="InterPro" id="IPR036907">
    <property type="entry name" value="5'-Nucleotdase_C_sf"/>
</dbReference>
<dbReference type="PANTHER" id="PTHR11575">
    <property type="entry name" value="5'-NUCLEOTIDASE-RELATED"/>
    <property type="match status" value="1"/>
</dbReference>
<evidence type="ECO:0000256" key="2">
    <source>
        <dbReference type="RuleBase" id="RU362119"/>
    </source>
</evidence>
<keyword evidence="6" id="KW-1185">Reference proteome</keyword>
<dbReference type="InterPro" id="IPR008334">
    <property type="entry name" value="5'-Nucleotdase_C"/>
</dbReference>
<evidence type="ECO:0000259" key="4">
    <source>
        <dbReference type="Pfam" id="PF02872"/>
    </source>
</evidence>
<dbReference type="EMBL" id="CP001089">
    <property type="protein sequence ID" value="ACD96091.1"/>
    <property type="molecule type" value="Genomic_DNA"/>
</dbReference>
<dbReference type="SUPFAM" id="SSF56300">
    <property type="entry name" value="Metallo-dependent phosphatases"/>
    <property type="match status" value="1"/>
</dbReference>
<evidence type="ECO:0000313" key="5">
    <source>
        <dbReference type="EMBL" id="ACD96091.1"/>
    </source>
</evidence>
<protein>
    <submittedName>
        <fullName evidence="5">5'-Nucleotidase domain protein</fullName>
    </submittedName>
</protein>
<dbReference type="STRING" id="398767.Glov_2375"/>
<keyword evidence="2" id="KW-0378">Hydrolase</keyword>
<dbReference type="eggNOG" id="COG0737">
    <property type="taxonomic scope" value="Bacteria"/>
</dbReference>